<dbReference type="STRING" id="35608.A0A2U1M5A6"/>
<feature type="domain" description="Fungal lipase-type" evidence="6">
    <location>
        <begin position="20"/>
        <end position="85"/>
    </location>
</feature>
<dbReference type="InterPro" id="IPR033556">
    <property type="entry name" value="PLA"/>
</dbReference>
<accession>A0A2U1M5A6</accession>
<dbReference type="Proteomes" id="UP000245207">
    <property type="component" value="Unassembled WGS sequence"/>
</dbReference>
<dbReference type="InterPro" id="IPR002921">
    <property type="entry name" value="Fungal_lipase-type"/>
</dbReference>
<sequence>MFRLWLLVAHKSGIRTLNNLGASIAVLSAFHIAADVVTPDINVSAMVTGCPQVGDKNFKQVAEQILYLKVLRVKNDPDIVPFWPSKLLTKLGLIVPSALEVYIDVGVELLIDSRTSPYLKDGTEPNANGPPNYHNSEGSYYHTLCGWNGKNGVGFVNMFSELLKDEYKIPVNWWVEKNKGLVLDDNGDWVLPQIDRADHDLPPVNE</sequence>
<dbReference type="EMBL" id="PKPP01006463">
    <property type="protein sequence ID" value="PWA56419.1"/>
    <property type="molecule type" value="Genomic_DNA"/>
</dbReference>
<dbReference type="PANTHER" id="PTHR31828">
    <property type="entry name" value="PHOSPHOLIPASE A1-IIGAMMA"/>
    <property type="match status" value="1"/>
</dbReference>
<evidence type="ECO:0000313" key="8">
    <source>
        <dbReference type="Proteomes" id="UP000245207"/>
    </source>
</evidence>
<organism evidence="7 8">
    <name type="scientific">Artemisia annua</name>
    <name type="common">Sweet wormwood</name>
    <dbReference type="NCBI Taxonomy" id="35608"/>
    <lineage>
        <taxon>Eukaryota</taxon>
        <taxon>Viridiplantae</taxon>
        <taxon>Streptophyta</taxon>
        <taxon>Embryophyta</taxon>
        <taxon>Tracheophyta</taxon>
        <taxon>Spermatophyta</taxon>
        <taxon>Magnoliopsida</taxon>
        <taxon>eudicotyledons</taxon>
        <taxon>Gunneridae</taxon>
        <taxon>Pentapetalae</taxon>
        <taxon>asterids</taxon>
        <taxon>campanulids</taxon>
        <taxon>Asterales</taxon>
        <taxon>Asteraceae</taxon>
        <taxon>Asteroideae</taxon>
        <taxon>Anthemideae</taxon>
        <taxon>Artemisiinae</taxon>
        <taxon>Artemisia</taxon>
    </lineage>
</organism>
<dbReference type="GO" id="GO:0016042">
    <property type="term" value="P:lipid catabolic process"/>
    <property type="evidence" value="ECO:0007669"/>
    <property type="project" value="UniProtKB-UniRule"/>
</dbReference>
<comment type="caution">
    <text evidence="7">The sequence shown here is derived from an EMBL/GenBank/DDBJ whole genome shotgun (WGS) entry which is preliminary data.</text>
</comment>
<dbReference type="Pfam" id="PF01764">
    <property type="entry name" value="Lipase_3"/>
    <property type="match status" value="1"/>
</dbReference>
<evidence type="ECO:0000256" key="2">
    <source>
        <dbReference type="ARBA" id="ARBA00022801"/>
    </source>
</evidence>
<dbReference type="AlphaFoldDB" id="A0A2U1M5A6"/>
<evidence type="ECO:0000256" key="1">
    <source>
        <dbReference type="ARBA" id="ARBA00010701"/>
    </source>
</evidence>
<comment type="similarity">
    <text evidence="1 5">Belongs to the AB hydrolase superfamily. Lipase family.</text>
</comment>
<name>A0A2U1M5A6_ARTAN</name>
<gene>
    <name evidence="7" type="ORF">CTI12_AA415430</name>
</gene>
<dbReference type="InterPro" id="IPR029058">
    <property type="entry name" value="AB_hydrolase_fold"/>
</dbReference>
<dbReference type="GO" id="GO:0008970">
    <property type="term" value="F:phospholipase A1 activity"/>
    <property type="evidence" value="ECO:0007669"/>
    <property type="project" value="UniProtKB-UniRule"/>
</dbReference>
<evidence type="ECO:0000313" key="7">
    <source>
        <dbReference type="EMBL" id="PWA56419.1"/>
    </source>
</evidence>
<evidence type="ECO:0000256" key="5">
    <source>
        <dbReference type="RuleBase" id="RU367093"/>
    </source>
</evidence>
<dbReference type="OrthoDB" id="1689438at2759"/>
<comment type="function">
    <text evidence="5">Acylhydrolase that catalyzes the hydrolysis of phospholipids at the sn-1 position.</text>
</comment>
<evidence type="ECO:0000259" key="6">
    <source>
        <dbReference type="Pfam" id="PF01764"/>
    </source>
</evidence>
<dbReference type="SUPFAM" id="SSF53474">
    <property type="entry name" value="alpha/beta-Hydrolases"/>
    <property type="match status" value="1"/>
</dbReference>
<keyword evidence="3 5" id="KW-0442">Lipid degradation</keyword>
<evidence type="ECO:0000256" key="3">
    <source>
        <dbReference type="ARBA" id="ARBA00022963"/>
    </source>
</evidence>
<reference evidence="7 8" key="1">
    <citation type="journal article" date="2018" name="Mol. Plant">
        <title>The genome of Artemisia annua provides insight into the evolution of Asteraceae family and artemisinin biosynthesis.</title>
        <authorList>
            <person name="Shen Q."/>
            <person name="Zhang L."/>
            <person name="Liao Z."/>
            <person name="Wang S."/>
            <person name="Yan T."/>
            <person name="Shi P."/>
            <person name="Liu M."/>
            <person name="Fu X."/>
            <person name="Pan Q."/>
            <person name="Wang Y."/>
            <person name="Lv Z."/>
            <person name="Lu X."/>
            <person name="Zhang F."/>
            <person name="Jiang W."/>
            <person name="Ma Y."/>
            <person name="Chen M."/>
            <person name="Hao X."/>
            <person name="Li L."/>
            <person name="Tang Y."/>
            <person name="Lv G."/>
            <person name="Zhou Y."/>
            <person name="Sun X."/>
            <person name="Brodelius P.E."/>
            <person name="Rose J.K.C."/>
            <person name="Tang K."/>
        </authorList>
    </citation>
    <scope>NUCLEOTIDE SEQUENCE [LARGE SCALE GENOMIC DNA]</scope>
    <source>
        <strain evidence="8">cv. Huhao1</strain>
        <tissue evidence="7">Leaf</tissue>
    </source>
</reference>
<keyword evidence="2 5" id="KW-0378">Hydrolase</keyword>
<keyword evidence="8" id="KW-1185">Reference proteome</keyword>
<dbReference type="PANTHER" id="PTHR31828:SF31">
    <property type="entry name" value="PHOSPHOLIPASE A1"/>
    <property type="match status" value="1"/>
</dbReference>
<evidence type="ECO:0000256" key="4">
    <source>
        <dbReference type="ARBA" id="ARBA00023098"/>
    </source>
</evidence>
<protein>
    <recommendedName>
        <fullName evidence="5">Phospholipase A1</fullName>
        <ecNumber evidence="5">3.1.1.-</ecNumber>
    </recommendedName>
</protein>
<proteinExistence type="inferred from homology"/>
<dbReference type="EC" id="3.1.1.-" evidence="5"/>
<keyword evidence="4 5" id="KW-0443">Lipid metabolism</keyword>
<dbReference type="Gene3D" id="3.40.50.1820">
    <property type="entry name" value="alpha/beta hydrolase"/>
    <property type="match status" value="1"/>
</dbReference>